<dbReference type="InterPro" id="IPR000390">
    <property type="entry name" value="Small_drug/metabolite_transptr"/>
</dbReference>
<dbReference type="Proteomes" id="UP000177383">
    <property type="component" value="Unassembled WGS sequence"/>
</dbReference>
<accession>A0A1F5ZQC7</accession>
<gene>
    <name evidence="7" type="ORF">A2773_03390</name>
</gene>
<reference evidence="7 8" key="1">
    <citation type="journal article" date="2016" name="Nat. Commun.">
        <title>Thousands of microbial genomes shed light on interconnected biogeochemical processes in an aquifer system.</title>
        <authorList>
            <person name="Anantharaman K."/>
            <person name="Brown C.T."/>
            <person name="Hug L.A."/>
            <person name="Sharon I."/>
            <person name="Castelle C.J."/>
            <person name="Probst A.J."/>
            <person name="Thomas B.C."/>
            <person name="Singh A."/>
            <person name="Wilkins M.J."/>
            <person name="Karaoz U."/>
            <person name="Brodie E.L."/>
            <person name="Williams K.H."/>
            <person name="Hubbard S.S."/>
            <person name="Banfield J.F."/>
        </authorList>
    </citation>
    <scope>NUCLEOTIDE SEQUENCE [LARGE SCALE GENOMIC DNA]</scope>
</reference>
<evidence type="ECO:0000313" key="8">
    <source>
        <dbReference type="Proteomes" id="UP000177383"/>
    </source>
</evidence>
<dbReference type="InterPro" id="IPR037185">
    <property type="entry name" value="EmrE-like"/>
</dbReference>
<feature type="transmembrane region" description="Helical" evidence="6">
    <location>
        <begin position="51"/>
        <end position="71"/>
    </location>
</feature>
<dbReference type="STRING" id="1798375.A2773_03390"/>
<keyword evidence="2" id="KW-1003">Cell membrane</keyword>
<evidence type="ECO:0000256" key="4">
    <source>
        <dbReference type="ARBA" id="ARBA00022989"/>
    </source>
</evidence>
<dbReference type="GO" id="GO:0022857">
    <property type="term" value="F:transmembrane transporter activity"/>
    <property type="evidence" value="ECO:0007669"/>
    <property type="project" value="InterPro"/>
</dbReference>
<feature type="transmembrane region" description="Helical" evidence="6">
    <location>
        <begin position="78"/>
        <end position="98"/>
    </location>
</feature>
<dbReference type="SUPFAM" id="SSF103481">
    <property type="entry name" value="Multidrug resistance efflux transporter EmrE"/>
    <property type="match status" value="1"/>
</dbReference>
<evidence type="ECO:0000256" key="2">
    <source>
        <dbReference type="ARBA" id="ARBA00022475"/>
    </source>
</evidence>
<dbReference type="Gene3D" id="1.10.3730.20">
    <property type="match status" value="1"/>
</dbReference>
<dbReference type="PANTHER" id="PTHR30561">
    <property type="entry name" value="SMR FAMILY PROTON-DEPENDENT DRUG EFFLUX TRANSPORTER SUGE"/>
    <property type="match status" value="1"/>
</dbReference>
<comment type="caution">
    <text evidence="7">The sequence shown here is derived from an EMBL/GenBank/DDBJ whole genome shotgun (WGS) entry which is preliminary data.</text>
</comment>
<comment type="subcellular location">
    <subcellularLocation>
        <location evidence="1">Cell membrane</location>
        <topology evidence="1">Multi-pass membrane protein</topology>
    </subcellularLocation>
</comment>
<evidence type="ECO:0000256" key="5">
    <source>
        <dbReference type="ARBA" id="ARBA00023136"/>
    </source>
</evidence>
<feature type="transmembrane region" description="Helical" evidence="6">
    <location>
        <begin position="104"/>
        <end position="121"/>
    </location>
</feature>
<dbReference type="EMBL" id="MFJE01000021">
    <property type="protein sequence ID" value="OGG14317.1"/>
    <property type="molecule type" value="Genomic_DNA"/>
</dbReference>
<dbReference type="PANTHER" id="PTHR30561:SF9">
    <property type="entry name" value="4-AMINO-4-DEOXY-L-ARABINOSE-PHOSPHOUNDECAPRENOL FLIPPASE SUBUNIT ARNF-RELATED"/>
    <property type="match status" value="1"/>
</dbReference>
<protein>
    <submittedName>
        <fullName evidence="7">Uncharacterized protein</fullName>
    </submittedName>
</protein>
<organism evidence="7 8">
    <name type="scientific">Candidatus Gottesmanbacteria bacterium RIFCSPHIGHO2_01_FULL_39_10</name>
    <dbReference type="NCBI Taxonomy" id="1798375"/>
    <lineage>
        <taxon>Bacteria</taxon>
        <taxon>Candidatus Gottesmaniibacteriota</taxon>
    </lineage>
</organism>
<proteinExistence type="predicted"/>
<keyword evidence="5 6" id="KW-0472">Membrane</keyword>
<evidence type="ECO:0000256" key="1">
    <source>
        <dbReference type="ARBA" id="ARBA00004651"/>
    </source>
</evidence>
<evidence type="ECO:0000256" key="3">
    <source>
        <dbReference type="ARBA" id="ARBA00022692"/>
    </source>
</evidence>
<keyword evidence="4 6" id="KW-1133">Transmembrane helix</keyword>
<sequence length="124" mass="13754">MLINYLIIALTILISVTGQTLLKTGMTSLGKVDSLDMASVVPLVLRMATNIWVILGLSFFVMGTFFWLILLSRLDLSYVYPFGALQYVLIFAISYFFLHEQISGGRIVGVLFILLGILIIGKFG</sequence>
<evidence type="ECO:0000256" key="6">
    <source>
        <dbReference type="SAM" id="Phobius"/>
    </source>
</evidence>
<dbReference type="AlphaFoldDB" id="A0A1F5ZQC7"/>
<evidence type="ECO:0000313" key="7">
    <source>
        <dbReference type="EMBL" id="OGG14317.1"/>
    </source>
</evidence>
<name>A0A1F5ZQC7_9BACT</name>
<keyword evidence="3 6" id="KW-0812">Transmembrane</keyword>
<dbReference type="GO" id="GO:0005886">
    <property type="term" value="C:plasma membrane"/>
    <property type="evidence" value="ECO:0007669"/>
    <property type="project" value="UniProtKB-SubCell"/>
</dbReference>